<dbReference type="Gene3D" id="3.40.50.300">
    <property type="entry name" value="P-loop containing nucleotide triphosphate hydrolases"/>
    <property type="match status" value="2"/>
</dbReference>
<name>A0A849II51_9HYPH</name>
<evidence type="ECO:0000256" key="4">
    <source>
        <dbReference type="ARBA" id="ARBA00022475"/>
    </source>
</evidence>
<dbReference type="RefSeq" id="WP_171219115.1">
    <property type="nucleotide sequence ID" value="NZ_JABEPP010000004.1"/>
</dbReference>
<dbReference type="PANTHER" id="PTHR43790:SF4">
    <property type="entry name" value="GUANOSINE IMPORT ATP-BINDING PROTEIN NUPO"/>
    <property type="match status" value="1"/>
</dbReference>
<keyword evidence="7" id="KW-0547">Nucleotide-binding</keyword>
<dbReference type="GO" id="GO:0016887">
    <property type="term" value="F:ATP hydrolysis activity"/>
    <property type="evidence" value="ECO:0007669"/>
    <property type="project" value="InterPro"/>
</dbReference>
<evidence type="ECO:0000259" key="11">
    <source>
        <dbReference type="PROSITE" id="PS50893"/>
    </source>
</evidence>
<evidence type="ECO:0000256" key="2">
    <source>
        <dbReference type="ARBA" id="ARBA00005417"/>
    </source>
</evidence>
<comment type="similarity">
    <text evidence="2">Belongs to the ABC transporter superfamily.</text>
</comment>
<comment type="subcellular location">
    <subcellularLocation>
        <location evidence="1">Cell membrane</location>
        <topology evidence="1">Peripheral membrane protein</topology>
    </subcellularLocation>
</comment>
<dbReference type="GO" id="GO:0005524">
    <property type="term" value="F:ATP binding"/>
    <property type="evidence" value="ECO:0007669"/>
    <property type="project" value="UniProtKB-KW"/>
</dbReference>
<evidence type="ECO:0000256" key="8">
    <source>
        <dbReference type="ARBA" id="ARBA00022840"/>
    </source>
</evidence>
<dbReference type="InterPro" id="IPR027417">
    <property type="entry name" value="P-loop_NTPase"/>
</dbReference>
<proteinExistence type="inferred from homology"/>
<dbReference type="InterPro" id="IPR050107">
    <property type="entry name" value="ABC_carbohydrate_import_ATPase"/>
</dbReference>
<dbReference type="CDD" id="cd03215">
    <property type="entry name" value="ABC_Carb_Monos_II"/>
    <property type="match status" value="1"/>
</dbReference>
<keyword evidence="3" id="KW-0813">Transport</keyword>
<reference evidence="12 13" key="1">
    <citation type="submission" date="2020-04" db="EMBL/GenBank/DDBJ databases">
        <title>Enterovirga sp. isolate from soil.</title>
        <authorList>
            <person name="Chea S."/>
            <person name="Kim D.-U."/>
        </authorList>
    </citation>
    <scope>NUCLEOTIDE SEQUENCE [LARGE SCALE GENOMIC DNA]</scope>
    <source>
        <strain evidence="12 13">DB1703</strain>
    </source>
</reference>
<dbReference type="CDD" id="cd03216">
    <property type="entry name" value="ABC_Carb_Monos_I"/>
    <property type="match status" value="1"/>
</dbReference>
<dbReference type="FunFam" id="3.40.50.300:FF:000127">
    <property type="entry name" value="Ribose import ATP-binding protein RbsA"/>
    <property type="match status" value="1"/>
</dbReference>
<evidence type="ECO:0000313" key="13">
    <source>
        <dbReference type="Proteomes" id="UP000564885"/>
    </source>
</evidence>
<evidence type="ECO:0000256" key="10">
    <source>
        <dbReference type="ARBA" id="ARBA00023136"/>
    </source>
</evidence>
<dbReference type="GO" id="GO:0005886">
    <property type="term" value="C:plasma membrane"/>
    <property type="evidence" value="ECO:0007669"/>
    <property type="project" value="UniProtKB-SubCell"/>
</dbReference>
<keyword evidence="4" id="KW-1003">Cell membrane</keyword>
<dbReference type="PROSITE" id="PS50893">
    <property type="entry name" value="ABC_TRANSPORTER_2"/>
    <property type="match status" value="2"/>
</dbReference>
<evidence type="ECO:0000256" key="5">
    <source>
        <dbReference type="ARBA" id="ARBA00022597"/>
    </source>
</evidence>
<feature type="domain" description="ABC transporter" evidence="11">
    <location>
        <begin position="9"/>
        <end position="240"/>
    </location>
</feature>
<comment type="caution">
    <text evidence="12">The sequence shown here is derived from an EMBL/GenBank/DDBJ whole genome shotgun (WGS) entry which is preliminary data.</text>
</comment>
<evidence type="ECO:0000313" key="12">
    <source>
        <dbReference type="EMBL" id="NNM73613.1"/>
    </source>
</evidence>
<keyword evidence="6" id="KW-0677">Repeat</keyword>
<dbReference type="SMART" id="SM00382">
    <property type="entry name" value="AAA"/>
    <property type="match status" value="1"/>
</dbReference>
<dbReference type="Proteomes" id="UP000564885">
    <property type="component" value="Unassembled WGS sequence"/>
</dbReference>
<keyword evidence="13" id="KW-1185">Reference proteome</keyword>
<dbReference type="PROSITE" id="PS00211">
    <property type="entry name" value="ABC_TRANSPORTER_1"/>
    <property type="match status" value="2"/>
</dbReference>
<dbReference type="SUPFAM" id="SSF52540">
    <property type="entry name" value="P-loop containing nucleoside triphosphate hydrolases"/>
    <property type="match status" value="2"/>
</dbReference>
<organism evidence="12 13">
    <name type="scientific">Enterovirga aerilata</name>
    <dbReference type="NCBI Taxonomy" id="2730920"/>
    <lineage>
        <taxon>Bacteria</taxon>
        <taxon>Pseudomonadati</taxon>
        <taxon>Pseudomonadota</taxon>
        <taxon>Alphaproteobacteria</taxon>
        <taxon>Hyphomicrobiales</taxon>
        <taxon>Methylobacteriaceae</taxon>
        <taxon>Enterovirga</taxon>
    </lineage>
</organism>
<sequence>MTPSAPPRLELSGIAKAFPGVVANDNVSLTVAPGEIHALLGENGAGKSTLVKILYGVQAADEGEIRIDGRPVVIASPKAARALGIGMVFQHFSLFDALTVIENIALGLDEAVDRAELARRVDAILRAYSLPLDLDRAVHTLSVGERQRIEIVRCLLVKPRLLIMDEPTSVLTPQEAERLFAMLRQLAQEGCSILYISHKLAEIKALCSRATILRAGRVVATCDPRAESTRRMAELMIGTELREVARGGRAAPSGPVRLQVRRLSLPRGGPFSVPLREVSFEVRAGEVFGIAGVAGNGQSELLLALSGERLAPEAAMIRLDGRPVGRERAGMRRRAGLCAVPEERNGHAAVPDLSLSDNAILTARHRVPLTANGFLRFGASRSFARKVIERFGVKAVGPAAAARSLSGGNLQKYVVGREILQLPEVLVVSQPTWGVDAGAGAAIHRAILDLAESGSAIVVISQDLDELLALSDRLAVLNEGQLSRPIATADARADEIGLLMGGVHGEHARARGASRA</sequence>
<gene>
    <name evidence="12" type="ORF">HJG44_14590</name>
</gene>
<keyword evidence="10" id="KW-0472">Membrane</keyword>
<dbReference type="PANTHER" id="PTHR43790">
    <property type="entry name" value="CARBOHYDRATE TRANSPORT ATP-BINDING PROTEIN MG119-RELATED"/>
    <property type="match status" value="1"/>
</dbReference>
<feature type="domain" description="ABC transporter" evidence="11">
    <location>
        <begin position="260"/>
        <end position="504"/>
    </location>
</feature>
<dbReference type="InterPro" id="IPR017871">
    <property type="entry name" value="ABC_transporter-like_CS"/>
</dbReference>
<dbReference type="InterPro" id="IPR003593">
    <property type="entry name" value="AAA+_ATPase"/>
</dbReference>
<dbReference type="EMBL" id="JABEPP010000004">
    <property type="protein sequence ID" value="NNM73613.1"/>
    <property type="molecule type" value="Genomic_DNA"/>
</dbReference>
<dbReference type="InterPro" id="IPR003439">
    <property type="entry name" value="ABC_transporter-like_ATP-bd"/>
</dbReference>
<keyword evidence="5" id="KW-0762">Sugar transport</keyword>
<keyword evidence="8 12" id="KW-0067">ATP-binding</keyword>
<evidence type="ECO:0000256" key="6">
    <source>
        <dbReference type="ARBA" id="ARBA00022737"/>
    </source>
</evidence>
<evidence type="ECO:0000256" key="9">
    <source>
        <dbReference type="ARBA" id="ARBA00022967"/>
    </source>
</evidence>
<protein>
    <submittedName>
        <fullName evidence="12">ABC transporter ATP-binding protein</fullName>
    </submittedName>
</protein>
<evidence type="ECO:0000256" key="1">
    <source>
        <dbReference type="ARBA" id="ARBA00004202"/>
    </source>
</evidence>
<evidence type="ECO:0000256" key="7">
    <source>
        <dbReference type="ARBA" id="ARBA00022741"/>
    </source>
</evidence>
<dbReference type="AlphaFoldDB" id="A0A849II51"/>
<dbReference type="Pfam" id="PF00005">
    <property type="entry name" value="ABC_tran"/>
    <property type="match status" value="2"/>
</dbReference>
<accession>A0A849II51</accession>
<keyword evidence="9" id="KW-1278">Translocase</keyword>
<evidence type="ECO:0000256" key="3">
    <source>
        <dbReference type="ARBA" id="ARBA00022448"/>
    </source>
</evidence>